<dbReference type="InterPro" id="IPR029063">
    <property type="entry name" value="SAM-dependent_MTases_sf"/>
</dbReference>
<reference evidence="3 4" key="1">
    <citation type="submission" date="2020-06" db="EMBL/GenBank/DDBJ databases">
        <title>The yeast mating-type switching endonuclease HO is a domesticated member of an unorthodox homing genetic element family.</title>
        <authorList>
            <person name="Coughlan A.Y."/>
            <person name="Lombardi L."/>
            <person name="Braun-Galleani S."/>
            <person name="Martos A.R."/>
            <person name="Galeote V."/>
            <person name="Bigey F."/>
            <person name="Dequin S."/>
            <person name="Byrne K.P."/>
            <person name="Wolfe K.H."/>
        </authorList>
    </citation>
    <scope>NUCLEOTIDE SEQUENCE [LARGE SCALE GENOMIC DNA]</scope>
    <source>
        <strain evidence="3 4">CBS2947</strain>
    </source>
</reference>
<dbReference type="PANTHER" id="PTHR43591:SF24">
    <property type="entry name" value="2-METHOXY-6-POLYPRENYL-1,4-BENZOQUINOL METHYLASE, MITOCHONDRIAL"/>
    <property type="match status" value="1"/>
</dbReference>
<dbReference type="AlphaFoldDB" id="A0A7H9HY64"/>
<accession>A0A7H9HY64</accession>
<dbReference type="Pfam" id="PF13847">
    <property type="entry name" value="Methyltransf_31"/>
    <property type="match status" value="1"/>
</dbReference>
<sequence length="282" mass="30588">MTEQNTYKQGYSSHTVSNHERRTAETDAAFVLPHINSTGRILDVGCGPGTITTGFAKLAPHGAIIGVDISEEVLEKARKLAASAAIPASGPGSVAFELGNVCETLPFPDDHFDVVFCSQVLGHFPSVDQVVHALIEMRRVLKPGGLLAVREAAYQNFLPTRLNLDRLWCENLARALRGPQQGSAESIGAGLPALFRRAGFSDQDGKMIVGAGTSVIAGREARHWIARRAAGQLQSGDPFRESWLKAGITEQEIQETLSAVKTWADTEDAWFVALHCEMRAWK</sequence>
<feature type="compositionally biased region" description="Polar residues" evidence="1">
    <location>
        <begin position="1"/>
        <end position="16"/>
    </location>
</feature>
<organism evidence="3 4">
    <name type="scientific">Torulaspora globosa</name>
    <dbReference type="NCBI Taxonomy" id="48254"/>
    <lineage>
        <taxon>Eukaryota</taxon>
        <taxon>Fungi</taxon>
        <taxon>Dikarya</taxon>
        <taxon>Ascomycota</taxon>
        <taxon>Saccharomycotina</taxon>
        <taxon>Saccharomycetes</taxon>
        <taxon>Saccharomycetales</taxon>
        <taxon>Saccharomycetaceae</taxon>
        <taxon>Torulaspora</taxon>
    </lineage>
</organism>
<dbReference type="PANTHER" id="PTHR43591">
    <property type="entry name" value="METHYLTRANSFERASE"/>
    <property type="match status" value="1"/>
</dbReference>
<dbReference type="EMBL" id="CP059274">
    <property type="protein sequence ID" value="QLQ82678.1"/>
    <property type="molecule type" value="Genomic_DNA"/>
</dbReference>
<evidence type="ECO:0000259" key="2">
    <source>
        <dbReference type="Pfam" id="PF13847"/>
    </source>
</evidence>
<name>A0A7H9HY64_9SACH</name>
<dbReference type="Gene3D" id="3.40.50.150">
    <property type="entry name" value="Vaccinia Virus protein VP39"/>
    <property type="match status" value="1"/>
</dbReference>
<dbReference type="OrthoDB" id="10017101at2759"/>
<evidence type="ECO:0000313" key="4">
    <source>
        <dbReference type="Proteomes" id="UP000510647"/>
    </source>
</evidence>
<keyword evidence="4" id="KW-1185">Reference proteome</keyword>
<dbReference type="InterPro" id="IPR025714">
    <property type="entry name" value="Methyltranfer_dom"/>
</dbReference>
<evidence type="ECO:0000313" key="3">
    <source>
        <dbReference type="EMBL" id="QLQ82678.1"/>
    </source>
</evidence>
<evidence type="ECO:0000256" key="1">
    <source>
        <dbReference type="SAM" id="MobiDB-lite"/>
    </source>
</evidence>
<dbReference type="SUPFAM" id="SSF53335">
    <property type="entry name" value="S-adenosyl-L-methionine-dependent methyltransferases"/>
    <property type="match status" value="1"/>
</dbReference>
<dbReference type="Proteomes" id="UP000510647">
    <property type="component" value="Chromosome 8"/>
</dbReference>
<gene>
    <name evidence="3" type="ORF">HG537_0H04410</name>
</gene>
<feature type="domain" description="Methyltransferase" evidence="2">
    <location>
        <begin position="36"/>
        <end position="160"/>
    </location>
</feature>
<protein>
    <recommendedName>
        <fullName evidence="2">Methyltransferase domain-containing protein</fullName>
    </recommendedName>
</protein>
<proteinExistence type="predicted"/>
<dbReference type="GO" id="GO:0008168">
    <property type="term" value="F:methyltransferase activity"/>
    <property type="evidence" value="ECO:0007669"/>
    <property type="project" value="TreeGrafter"/>
</dbReference>
<feature type="region of interest" description="Disordered" evidence="1">
    <location>
        <begin position="1"/>
        <end position="22"/>
    </location>
</feature>
<dbReference type="CDD" id="cd02440">
    <property type="entry name" value="AdoMet_MTases"/>
    <property type="match status" value="1"/>
</dbReference>